<comment type="caution">
    <text evidence="2">The sequence shown here is derived from an EMBL/GenBank/DDBJ whole genome shotgun (WGS) entry which is preliminary data.</text>
</comment>
<feature type="compositionally biased region" description="Basic and acidic residues" evidence="1">
    <location>
        <begin position="123"/>
        <end position="136"/>
    </location>
</feature>
<dbReference type="Proteomes" id="UP000250572">
    <property type="component" value="Unassembled WGS sequence"/>
</dbReference>
<dbReference type="Gene3D" id="2.40.128.680">
    <property type="match status" value="1"/>
</dbReference>
<sequence>MFPKLDSGLDDGAQPTAPQGRMTSRNDGARQCGVALFPTHVCGISLQRTQPLRSICRRIYAIISSHLLWFLRQPQQLPHVAQDEEEAEEEELHLYNLLLLGCSGQKGREEEERSQSVQQKSCNPEEQKHRGEHSEPLQESASCPGEPQDDCMLEPQQNQTDDDRRMSCNASVTRLHLSSLKRAEKAPVHFMPCEIEHNGLAQVSQYFTATTKENKKDKTVSFRGRGLKGQEISCPQGYTGLVLKEVDRHGSDQEDRTVKVTSVFDKLTYWNLETPPTSDDTVVMAMDWPELAEAWGREGCWCLQLRSVREAGSPWTDPTCWHVFNEVAHGVLEFLEVARRVRMLLRGGQGNEGGSKGGSVLGGGSGAGR</sequence>
<feature type="region of interest" description="Disordered" evidence="1">
    <location>
        <begin position="1"/>
        <end position="27"/>
    </location>
</feature>
<dbReference type="GO" id="GO:0032299">
    <property type="term" value="C:ribonuclease H2 complex"/>
    <property type="evidence" value="ECO:0007669"/>
    <property type="project" value="InterPro"/>
</dbReference>
<dbReference type="Pfam" id="PF08615">
    <property type="entry name" value="RNase_H2_suC"/>
    <property type="match status" value="1"/>
</dbReference>
<name>A0A315VGE1_GAMAF</name>
<keyword evidence="3" id="KW-1185">Reference proteome</keyword>
<gene>
    <name evidence="2" type="ORF">CCH79_00012557</name>
</gene>
<reference evidence="2 3" key="1">
    <citation type="journal article" date="2018" name="G3 (Bethesda)">
        <title>A High-Quality Reference Genome for the Invasive Mosquitofish Gambusia affinis Using a Chicago Library.</title>
        <authorList>
            <person name="Hoffberg S.L."/>
            <person name="Troendle N.J."/>
            <person name="Glenn T.C."/>
            <person name="Mahmud O."/>
            <person name="Louha S."/>
            <person name="Chalopin D."/>
            <person name="Bennetzen J.L."/>
            <person name="Mauricio R."/>
        </authorList>
    </citation>
    <scope>NUCLEOTIDE SEQUENCE [LARGE SCALE GENOMIC DNA]</scope>
    <source>
        <strain evidence="2">NE01/NJP1002.9</strain>
        <tissue evidence="2">Muscle</tissue>
    </source>
</reference>
<protein>
    <submittedName>
        <fullName evidence="2">Uncharacterized protein</fullName>
    </submittedName>
</protein>
<dbReference type="InterPro" id="IPR052863">
    <property type="entry name" value="RNase_H2_subunit_C"/>
</dbReference>
<feature type="region of interest" description="Disordered" evidence="1">
    <location>
        <begin position="109"/>
        <end position="165"/>
    </location>
</feature>
<dbReference type="STRING" id="33528.ENSGAFP00000024824"/>
<dbReference type="PANTHER" id="PTHR47063">
    <property type="entry name" value="RIBONUCLEASE H2 SUBUNIT C"/>
    <property type="match status" value="1"/>
</dbReference>
<evidence type="ECO:0000313" key="3">
    <source>
        <dbReference type="Proteomes" id="UP000250572"/>
    </source>
</evidence>
<proteinExistence type="predicted"/>
<dbReference type="AlphaFoldDB" id="A0A315VGE1"/>
<evidence type="ECO:0000256" key="1">
    <source>
        <dbReference type="SAM" id="MobiDB-lite"/>
    </source>
</evidence>
<accession>A0A315VGE1</accession>
<evidence type="ECO:0000313" key="2">
    <source>
        <dbReference type="EMBL" id="PWA22329.1"/>
    </source>
</evidence>
<feature type="region of interest" description="Disordered" evidence="1">
    <location>
        <begin position="348"/>
        <end position="369"/>
    </location>
</feature>
<organism evidence="2 3">
    <name type="scientific">Gambusia affinis</name>
    <name type="common">Western mosquitofish</name>
    <name type="synonym">Heterandria affinis</name>
    <dbReference type="NCBI Taxonomy" id="33528"/>
    <lineage>
        <taxon>Eukaryota</taxon>
        <taxon>Metazoa</taxon>
        <taxon>Chordata</taxon>
        <taxon>Craniata</taxon>
        <taxon>Vertebrata</taxon>
        <taxon>Euteleostomi</taxon>
        <taxon>Actinopterygii</taxon>
        <taxon>Neopterygii</taxon>
        <taxon>Teleostei</taxon>
        <taxon>Neoteleostei</taxon>
        <taxon>Acanthomorphata</taxon>
        <taxon>Ovalentaria</taxon>
        <taxon>Atherinomorphae</taxon>
        <taxon>Cyprinodontiformes</taxon>
        <taxon>Poeciliidae</taxon>
        <taxon>Poeciliinae</taxon>
        <taxon>Gambusia</taxon>
    </lineage>
</organism>
<dbReference type="CDD" id="cd09271">
    <property type="entry name" value="RNase_H2-C"/>
    <property type="match status" value="1"/>
</dbReference>
<dbReference type="PANTHER" id="PTHR47063:SF1">
    <property type="entry name" value="RIBONUCLEASE H2 SUBUNIT C"/>
    <property type="match status" value="1"/>
</dbReference>
<dbReference type="GO" id="GO:0006401">
    <property type="term" value="P:RNA catabolic process"/>
    <property type="evidence" value="ECO:0007669"/>
    <property type="project" value="InterPro"/>
</dbReference>
<dbReference type="InterPro" id="IPR013924">
    <property type="entry name" value="RNase_H2_suC"/>
</dbReference>
<dbReference type="EMBL" id="NHOQ01001766">
    <property type="protein sequence ID" value="PWA22329.1"/>
    <property type="molecule type" value="Genomic_DNA"/>
</dbReference>